<evidence type="ECO:0000256" key="9">
    <source>
        <dbReference type="ARBA" id="ARBA00023163"/>
    </source>
</evidence>
<keyword evidence="19" id="KW-1185">Reference proteome</keyword>
<reference evidence="18" key="1">
    <citation type="submission" date="2021-04" db="EMBL/GenBank/DDBJ databases">
        <authorList>
            <consortium name="Wellcome Sanger Institute Data Sharing"/>
        </authorList>
    </citation>
    <scope>NUCLEOTIDE SEQUENCE [LARGE SCALE GENOMIC DNA]</scope>
</reference>
<dbReference type="InterPro" id="IPR037800">
    <property type="entry name" value="GCN5"/>
</dbReference>
<dbReference type="SMART" id="SM00297">
    <property type="entry name" value="BROMO"/>
    <property type="match status" value="1"/>
</dbReference>
<dbReference type="Pfam" id="PF06466">
    <property type="entry name" value="PCAF_N"/>
    <property type="match status" value="1"/>
</dbReference>
<evidence type="ECO:0000256" key="7">
    <source>
        <dbReference type="ARBA" id="ARBA00023015"/>
    </source>
</evidence>
<dbReference type="GO" id="GO:0045944">
    <property type="term" value="P:positive regulation of transcription by RNA polymerase II"/>
    <property type="evidence" value="ECO:0007669"/>
    <property type="project" value="TreeGrafter"/>
</dbReference>
<dbReference type="InterPro" id="IPR036427">
    <property type="entry name" value="Bromodomain-like_sf"/>
</dbReference>
<dbReference type="GO" id="GO:0005813">
    <property type="term" value="C:centrosome"/>
    <property type="evidence" value="ECO:0007669"/>
    <property type="project" value="UniProtKB-SubCell"/>
</dbReference>
<evidence type="ECO:0000313" key="18">
    <source>
        <dbReference type="Ensembl" id="ENSATEP00000055322.1"/>
    </source>
</evidence>
<dbReference type="GO" id="GO:0043992">
    <property type="term" value="F:histone H3K9 acetyltransferase activity"/>
    <property type="evidence" value="ECO:0007669"/>
    <property type="project" value="UniProtKB-ARBA"/>
</dbReference>
<feature type="region of interest" description="Disordered" evidence="15">
    <location>
        <begin position="1"/>
        <end position="57"/>
    </location>
</feature>
<dbReference type="InterPro" id="IPR000182">
    <property type="entry name" value="GNAT_dom"/>
</dbReference>
<evidence type="ECO:0000256" key="15">
    <source>
        <dbReference type="SAM" id="MobiDB-lite"/>
    </source>
</evidence>
<name>A0A7N6AX64_ANATE</name>
<evidence type="ECO:0000313" key="19">
    <source>
        <dbReference type="Proteomes" id="UP000265040"/>
    </source>
</evidence>
<sequence>MSDPAAQALQPRLLQTQSAGSAGSSTTATSSGSGNSDPARPGLSQQQRASQKKAQVRAFPRAKKLEKLGVFSACKTSDTCKCNGWKNPNPPSAPRMDLQQQAASLSEPCRSCGHALADHVSHLENVSEDEINRLLGMVVDVENLFMSVHKEEDTDTKQEEIYGENSPIWEADFTMPASDGTQLGHQTVISPAAVSGSPALSKGLSSVSSLSSIDTGGAEPITGEKRKLPEALTLEDAKRIRVMGDIPMELVNEVMMTITDPAAMLGPETNLLTPNAARDETARLEERRGIIEFHVIGNSLSQKSNKKILMWLVGLQNVFSHQLPRMPKEYITRLVFDPKHKTLALIKDGRVIGGICFRMFPTQGFTEIVFCAVTSNEQVKGYGTHLMNHLKEYHIKHNILYFLTYADEYAIGYFKKQGFSKDIKVPKSRYLGYIKDYEGATLMECELNPRIPYTELSHIIKRQKEIIKKLIERKQSQIRKVYPGLTCFKEGVRQIPVESIPGIRETGWKPSNKDKGKEVKDPDVLYNMLKNLLAQVKTHPDAWPFMEPVKKSEAPDYYEIIRFPIDLKTMTERLKNKYYVTKKLFIADLQRIITNCREYNPPDSDYCKCANTLEKFFYFKLKDGGLIEK</sequence>
<dbReference type="PANTHER" id="PTHR45750">
    <property type="entry name" value="GH11602P"/>
    <property type="match status" value="1"/>
</dbReference>
<dbReference type="GO" id="GO:0140672">
    <property type="term" value="C:ATAC complex"/>
    <property type="evidence" value="ECO:0007669"/>
    <property type="project" value="TreeGrafter"/>
</dbReference>
<dbReference type="GO" id="GO:0060173">
    <property type="term" value="P:limb development"/>
    <property type="evidence" value="ECO:0007669"/>
    <property type="project" value="UniProtKB-ARBA"/>
</dbReference>
<dbReference type="Gene3D" id="3.40.630.30">
    <property type="match status" value="1"/>
</dbReference>
<dbReference type="Pfam" id="PF00583">
    <property type="entry name" value="Acetyltransf_1"/>
    <property type="match status" value="1"/>
</dbReference>
<feature type="domain" description="Bromo" evidence="16">
    <location>
        <begin position="537"/>
        <end position="607"/>
    </location>
</feature>
<dbReference type="InterPro" id="IPR018359">
    <property type="entry name" value="Bromodomain_CS"/>
</dbReference>
<evidence type="ECO:0000256" key="13">
    <source>
        <dbReference type="ARBA" id="ARBA00048940"/>
    </source>
</evidence>
<dbReference type="FunFam" id="3.40.630.30:FF:000004">
    <property type="entry name" value="Histone acetyltransferase KAT2A"/>
    <property type="match status" value="1"/>
</dbReference>
<dbReference type="GO" id="GO:0060349">
    <property type="term" value="P:bone morphogenesis"/>
    <property type="evidence" value="ECO:0007669"/>
    <property type="project" value="UniProtKB-ARBA"/>
</dbReference>
<evidence type="ECO:0000256" key="14">
    <source>
        <dbReference type="PROSITE-ProRule" id="PRU00035"/>
    </source>
</evidence>
<comment type="subcellular location">
    <subcellularLocation>
        <location evidence="2">Cytoplasm</location>
        <location evidence="2">Cytoskeleton</location>
        <location evidence="2">Microtubule organizing center</location>
        <location evidence="2">Centrosome</location>
    </subcellularLocation>
    <subcellularLocation>
        <location evidence="1">Nucleus</location>
    </subcellularLocation>
</comment>
<evidence type="ECO:0000256" key="12">
    <source>
        <dbReference type="ARBA" id="ARBA00023315"/>
    </source>
</evidence>
<protein>
    <recommendedName>
        <fullName evidence="4">histone acetyltransferase</fullName>
        <ecNumber evidence="4">2.3.1.48</ecNumber>
    </recommendedName>
</protein>
<evidence type="ECO:0000256" key="2">
    <source>
        <dbReference type="ARBA" id="ARBA00004300"/>
    </source>
</evidence>
<dbReference type="GO" id="GO:0061035">
    <property type="term" value="P:regulation of cartilage development"/>
    <property type="evidence" value="ECO:0007669"/>
    <property type="project" value="UniProtKB-ARBA"/>
</dbReference>
<evidence type="ECO:0000256" key="8">
    <source>
        <dbReference type="ARBA" id="ARBA00023117"/>
    </source>
</evidence>
<accession>A0A7N6AX64</accession>
<dbReference type="InterPro" id="IPR016181">
    <property type="entry name" value="Acyl_CoA_acyltransferase"/>
</dbReference>
<proteinExistence type="inferred from homology"/>
<dbReference type="GO" id="GO:1903010">
    <property type="term" value="P:regulation of bone development"/>
    <property type="evidence" value="ECO:0007669"/>
    <property type="project" value="UniProtKB-ARBA"/>
</dbReference>
<reference evidence="18" key="2">
    <citation type="submission" date="2025-08" db="UniProtKB">
        <authorList>
            <consortium name="Ensembl"/>
        </authorList>
    </citation>
    <scope>IDENTIFICATION</scope>
</reference>
<dbReference type="FunFam" id="1.20.920.10:FF:000014">
    <property type="entry name" value="Histone acetyltransferase KAT2B"/>
    <property type="match status" value="1"/>
</dbReference>
<evidence type="ECO:0000256" key="3">
    <source>
        <dbReference type="ARBA" id="ARBA00008607"/>
    </source>
</evidence>
<keyword evidence="7" id="KW-0805">Transcription regulation</keyword>
<evidence type="ECO:0000256" key="4">
    <source>
        <dbReference type="ARBA" id="ARBA00013184"/>
    </source>
</evidence>
<evidence type="ECO:0000256" key="5">
    <source>
        <dbReference type="ARBA" id="ARBA00022490"/>
    </source>
</evidence>
<dbReference type="CDD" id="cd04301">
    <property type="entry name" value="NAT_SF"/>
    <property type="match status" value="1"/>
</dbReference>
<dbReference type="Gene3D" id="1.20.920.10">
    <property type="entry name" value="Bromodomain-like"/>
    <property type="match status" value="1"/>
</dbReference>
<dbReference type="SUPFAM" id="SSF55729">
    <property type="entry name" value="Acyl-CoA N-acyltransferases (Nat)"/>
    <property type="match status" value="1"/>
</dbReference>
<dbReference type="PROSITE" id="PS50014">
    <property type="entry name" value="BROMODOMAIN_2"/>
    <property type="match status" value="1"/>
</dbReference>
<dbReference type="GO" id="GO:0040029">
    <property type="term" value="P:epigenetic regulation of gene expression"/>
    <property type="evidence" value="ECO:0007669"/>
    <property type="project" value="UniProtKB-ARBA"/>
</dbReference>
<dbReference type="PROSITE" id="PS51186">
    <property type="entry name" value="GNAT"/>
    <property type="match status" value="1"/>
</dbReference>
<reference evidence="18" key="3">
    <citation type="submission" date="2025-09" db="UniProtKB">
        <authorList>
            <consortium name="Ensembl"/>
        </authorList>
    </citation>
    <scope>IDENTIFICATION</scope>
</reference>
<keyword evidence="10" id="KW-0206">Cytoskeleton</keyword>
<comment type="similarity">
    <text evidence="3">Belongs to the acetyltransferase family. GCN5 subfamily.</text>
</comment>
<evidence type="ECO:0000256" key="10">
    <source>
        <dbReference type="ARBA" id="ARBA00023212"/>
    </source>
</evidence>
<evidence type="ECO:0000256" key="1">
    <source>
        <dbReference type="ARBA" id="ARBA00004123"/>
    </source>
</evidence>
<dbReference type="Pfam" id="PF00439">
    <property type="entry name" value="Bromodomain"/>
    <property type="match status" value="1"/>
</dbReference>
<dbReference type="AlphaFoldDB" id="A0A7N6AX64"/>
<evidence type="ECO:0000259" key="16">
    <source>
        <dbReference type="PROSITE" id="PS50014"/>
    </source>
</evidence>
<dbReference type="PROSITE" id="PS00633">
    <property type="entry name" value="BROMODOMAIN_1"/>
    <property type="match status" value="1"/>
</dbReference>
<gene>
    <name evidence="18" type="primary">KAT2A</name>
</gene>
<dbReference type="PANTHER" id="PTHR45750:SF1">
    <property type="entry name" value="HISTONE ACETYLTRANSFERASE KAT2A"/>
    <property type="match status" value="1"/>
</dbReference>
<dbReference type="EC" id="2.3.1.48" evidence="4"/>
<dbReference type="GeneTree" id="ENSGT00940000158799"/>
<feature type="compositionally biased region" description="Low complexity" evidence="15">
    <location>
        <begin position="18"/>
        <end position="34"/>
    </location>
</feature>
<dbReference type="Proteomes" id="UP000265040">
    <property type="component" value="Chromosome 8"/>
</dbReference>
<evidence type="ECO:0000259" key="17">
    <source>
        <dbReference type="PROSITE" id="PS51186"/>
    </source>
</evidence>
<evidence type="ECO:0000256" key="11">
    <source>
        <dbReference type="ARBA" id="ARBA00023242"/>
    </source>
</evidence>
<dbReference type="Ensembl" id="ENSATET00000046728.2">
    <property type="protein sequence ID" value="ENSATEP00000055322.1"/>
    <property type="gene ID" value="ENSATEG00000001855.3"/>
</dbReference>
<comment type="catalytic activity">
    <reaction evidence="13">
        <text>L-lysyl-[histone] + acetyl-CoA = N(6)-acetyl-L-lysyl-[histone] + CoA + H(+)</text>
        <dbReference type="Rhea" id="RHEA:21992"/>
        <dbReference type="Rhea" id="RHEA-COMP:9845"/>
        <dbReference type="Rhea" id="RHEA-COMP:11338"/>
        <dbReference type="ChEBI" id="CHEBI:15378"/>
        <dbReference type="ChEBI" id="CHEBI:29969"/>
        <dbReference type="ChEBI" id="CHEBI:57287"/>
        <dbReference type="ChEBI" id="CHEBI:57288"/>
        <dbReference type="ChEBI" id="CHEBI:61930"/>
        <dbReference type="EC" id="2.3.1.48"/>
    </reaction>
    <physiologicalReaction direction="left-to-right" evidence="13">
        <dbReference type="Rhea" id="RHEA:21993"/>
    </physiologicalReaction>
</comment>
<organism evidence="18 19">
    <name type="scientific">Anabas testudineus</name>
    <name type="common">Climbing perch</name>
    <name type="synonym">Anthias testudineus</name>
    <dbReference type="NCBI Taxonomy" id="64144"/>
    <lineage>
        <taxon>Eukaryota</taxon>
        <taxon>Metazoa</taxon>
        <taxon>Chordata</taxon>
        <taxon>Craniata</taxon>
        <taxon>Vertebrata</taxon>
        <taxon>Euteleostomi</taxon>
        <taxon>Actinopterygii</taxon>
        <taxon>Neopterygii</taxon>
        <taxon>Teleostei</taxon>
        <taxon>Neoteleostei</taxon>
        <taxon>Acanthomorphata</taxon>
        <taxon>Anabantaria</taxon>
        <taxon>Anabantiformes</taxon>
        <taxon>Anabantoidei</taxon>
        <taxon>Anabantidae</taxon>
        <taxon>Anabas</taxon>
    </lineage>
</organism>
<dbReference type="SUPFAM" id="SSF47370">
    <property type="entry name" value="Bromodomain"/>
    <property type="match status" value="1"/>
</dbReference>
<keyword evidence="11" id="KW-0539">Nucleus</keyword>
<keyword evidence="12" id="KW-0012">Acyltransferase</keyword>
<feature type="domain" description="N-acetyltransferase" evidence="17">
    <location>
        <begin position="295"/>
        <end position="448"/>
    </location>
</feature>
<dbReference type="InterPro" id="IPR001487">
    <property type="entry name" value="Bromodomain"/>
</dbReference>
<keyword evidence="8 14" id="KW-0103">Bromodomain</keyword>
<evidence type="ECO:0000256" key="6">
    <source>
        <dbReference type="ARBA" id="ARBA00022679"/>
    </source>
</evidence>
<dbReference type="CDD" id="cd05509">
    <property type="entry name" value="Bromo_gcn5_like"/>
    <property type="match status" value="1"/>
</dbReference>
<dbReference type="InterPro" id="IPR009464">
    <property type="entry name" value="PCAF_N"/>
</dbReference>
<keyword evidence="6" id="KW-0808">Transferase</keyword>
<dbReference type="GO" id="GO:0005634">
    <property type="term" value="C:nucleus"/>
    <property type="evidence" value="ECO:0007669"/>
    <property type="project" value="UniProtKB-SubCell"/>
</dbReference>
<keyword evidence="5" id="KW-0963">Cytoplasm</keyword>
<keyword evidence="9" id="KW-0804">Transcription</keyword>
<dbReference type="PRINTS" id="PR00503">
    <property type="entry name" value="BROMODOMAIN"/>
</dbReference>